<dbReference type="GO" id="GO:0003700">
    <property type="term" value="F:DNA-binding transcription factor activity"/>
    <property type="evidence" value="ECO:0007669"/>
    <property type="project" value="TreeGrafter"/>
</dbReference>
<dbReference type="SUPFAM" id="SSF46689">
    <property type="entry name" value="Homeodomain-like"/>
    <property type="match status" value="1"/>
</dbReference>
<dbReference type="PANTHER" id="PTHR30055:SF234">
    <property type="entry name" value="HTH-TYPE TRANSCRIPTIONAL REGULATOR BETI"/>
    <property type="match status" value="1"/>
</dbReference>
<gene>
    <name evidence="6" type="ORF">C1H84_06125</name>
</gene>
<evidence type="ECO:0000256" key="4">
    <source>
        <dbReference type="PROSITE-ProRule" id="PRU00335"/>
    </source>
</evidence>
<dbReference type="Gene3D" id="1.10.357.10">
    <property type="entry name" value="Tetracycline Repressor, domain 2"/>
    <property type="match status" value="1"/>
</dbReference>
<evidence type="ECO:0000256" key="2">
    <source>
        <dbReference type="ARBA" id="ARBA00023125"/>
    </source>
</evidence>
<dbReference type="Pfam" id="PF00440">
    <property type="entry name" value="TetR_N"/>
    <property type="match status" value="1"/>
</dbReference>
<dbReference type="PROSITE" id="PS50977">
    <property type="entry name" value="HTH_TETR_2"/>
    <property type="match status" value="1"/>
</dbReference>
<dbReference type="InterPro" id="IPR001647">
    <property type="entry name" value="HTH_TetR"/>
</dbReference>
<reference evidence="6 7" key="1">
    <citation type="submission" date="2018-01" db="EMBL/GenBank/DDBJ databases">
        <title>Glutamicibacter soli strain NHPC-3 Whole genome sequence and assembly.</title>
        <authorList>
            <person name="Choudhury P."/>
            <person name="Gupta D."/>
            <person name="Sengupta K."/>
            <person name="Jawed A."/>
            <person name="Sultana N."/>
            <person name="Saha P."/>
        </authorList>
    </citation>
    <scope>NUCLEOTIDE SEQUENCE [LARGE SCALE GENOMIC DNA]</scope>
    <source>
        <strain evidence="6 7">NHPC-3</strain>
    </source>
</reference>
<feature type="domain" description="HTH tetR-type" evidence="5">
    <location>
        <begin position="6"/>
        <end position="65"/>
    </location>
</feature>
<keyword evidence="3" id="KW-0804">Transcription</keyword>
<protein>
    <submittedName>
        <fullName evidence="6">TetR family transcriptional regulator</fullName>
    </submittedName>
</protein>
<name>A0A365YL65_9MICC</name>
<dbReference type="PANTHER" id="PTHR30055">
    <property type="entry name" value="HTH-TYPE TRANSCRIPTIONAL REGULATOR RUTR"/>
    <property type="match status" value="1"/>
</dbReference>
<dbReference type="InterPro" id="IPR009057">
    <property type="entry name" value="Homeodomain-like_sf"/>
</dbReference>
<sequence>MRSDALRRRKQILRTARELFATHGANVAMESIAEASDVGIGTLYRNFAARPELVEEVTLDMLQDVRQAAERAAAGLARGENQAWQEFLDALVGLNLGALSESLSLQLPQTIGERIMQPQRDTARVVSQALELAKAADLVRQDLTGNELITGIGLATRPLPRAFAKAAPGIGNRLTRIMLDGMLPNPAIGNP</sequence>
<dbReference type="RefSeq" id="WP_113606858.1">
    <property type="nucleotide sequence ID" value="NZ_POAF01000002.1"/>
</dbReference>
<organism evidence="6 7">
    <name type="scientific">Glutamicibacter soli</name>
    <dbReference type="NCBI Taxonomy" id="453836"/>
    <lineage>
        <taxon>Bacteria</taxon>
        <taxon>Bacillati</taxon>
        <taxon>Actinomycetota</taxon>
        <taxon>Actinomycetes</taxon>
        <taxon>Micrococcales</taxon>
        <taxon>Micrococcaceae</taxon>
        <taxon>Glutamicibacter</taxon>
    </lineage>
</organism>
<feature type="DNA-binding region" description="H-T-H motif" evidence="4">
    <location>
        <begin position="28"/>
        <end position="47"/>
    </location>
</feature>
<dbReference type="InterPro" id="IPR036271">
    <property type="entry name" value="Tet_transcr_reg_TetR-rel_C_sf"/>
</dbReference>
<dbReference type="EMBL" id="POAF01000002">
    <property type="protein sequence ID" value="RBM02990.1"/>
    <property type="molecule type" value="Genomic_DNA"/>
</dbReference>
<dbReference type="Proteomes" id="UP000252167">
    <property type="component" value="Unassembled WGS sequence"/>
</dbReference>
<evidence type="ECO:0000256" key="1">
    <source>
        <dbReference type="ARBA" id="ARBA00023015"/>
    </source>
</evidence>
<comment type="caution">
    <text evidence="6">The sequence shown here is derived from an EMBL/GenBank/DDBJ whole genome shotgun (WGS) entry which is preliminary data.</text>
</comment>
<dbReference type="SUPFAM" id="SSF48498">
    <property type="entry name" value="Tetracyclin repressor-like, C-terminal domain"/>
    <property type="match status" value="1"/>
</dbReference>
<evidence type="ECO:0000313" key="6">
    <source>
        <dbReference type="EMBL" id="RBM02990.1"/>
    </source>
</evidence>
<dbReference type="GO" id="GO:0000976">
    <property type="term" value="F:transcription cis-regulatory region binding"/>
    <property type="evidence" value="ECO:0007669"/>
    <property type="project" value="TreeGrafter"/>
</dbReference>
<dbReference type="AlphaFoldDB" id="A0A365YL65"/>
<dbReference type="InterPro" id="IPR050109">
    <property type="entry name" value="HTH-type_TetR-like_transc_reg"/>
</dbReference>
<accession>A0A365YL65</accession>
<proteinExistence type="predicted"/>
<keyword evidence="7" id="KW-1185">Reference proteome</keyword>
<evidence type="ECO:0000256" key="3">
    <source>
        <dbReference type="ARBA" id="ARBA00023163"/>
    </source>
</evidence>
<keyword evidence="1" id="KW-0805">Transcription regulation</keyword>
<keyword evidence="2 4" id="KW-0238">DNA-binding</keyword>
<evidence type="ECO:0000313" key="7">
    <source>
        <dbReference type="Proteomes" id="UP000252167"/>
    </source>
</evidence>
<evidence type="ECO:0000259" key="5">
    <source>
        <dbReference type="PROSITE" id="PS50977"/>
    </source>
</evidence>
<dbReference type="PRINTS" id="PR00455">
    <property type="entry name" value="HTHTETR"/>
</dbReference>